<dbReference type="EMBL" id="JBHSCN010000006">
    <property type="protein sequence ID" value="MFC4244341.1"/>
    <property type="molecule type" value="Genomic_DNA"/>
</dbReference>
<feature type="domain" description="Glycosyl transferase family 1" evidence="2">
    <location>
        <begin position="152"/>
        <end position="315"/>
    </location>
</feature>
<evidence type="ECO:0000313" key="4">
    <source>
        <dbReference type="Proteomes" id="UP001595900"/>
    </source>
</evidence>
<dbReference type="Proteomes" id="UP001595900">
    <property type="component" value="Unassembled WGS sequence"/>
</dbReference>
<dbReference type="InterPro" id="IPR001296">
    <property type="entry name" value="Glyco_trans_1"/>
</dbReference>
<comment type="caution">
    <text evidence="3">The sequence shown here is derived from an EMBL/GenBank/DDBJ whole genome shotgun (WGS) entry which is preliminary data.</text>
</comment>
<protein>
    <submittedName>
        <fullName evidence="3">Glycosyltransferase family 4 protein</fullName>
        <ecNumber evidence="3">2.4.-.-</ecNumber>
    </submittedName>
</protein>
<dbReference type="RefSeq" id="WP_390229715.1">
    <property type="nucleotide sequence ID" value="NZ_JBHSCN010000006.1"/>
</dbReference>
<accession>A0ABV8QA54</accession>
<evidence type="ECO:0000256" key="1">
    <source>
        <dbReference type="ARBA" id="ARBA00022679"/>
    </source>
</evidence>
<proteinExistence type="predicted"/>
<evidence type="ECO:0000259" key="2">
    <source>
        <dbReference type="Pfam" id="PF00534"/>
    </source>
</evidence>
<gene>
    <name evidence="3" type="ORF">ACFOYW_13255</name>
</gene>
<organism evidence="3 4">
    <name type="scientific">Gryllotalpicola reticulitermitis</name>
    <dbReference type="NCBI Taxonomy" id="1184153"/>
    <lineage>
        <taxon>Bacteria</taxon>
        <taxon>Bacillati</taxon>
        <taxon>Actinomycetota</taxon>
        <taxon>Actinomycetes</taxon>
        <taxon>Micrococcales</taxon>
        <taxon>Microbacteriaceae</taxon>
        <taxon>Gryllotalpicola</taxon>
    </lineage>
</organism>
<keyword evidence="4" id="KW-1185">Reference proteome</keyword>
<name>A0ABV8QA54_9MICO</name>
<keyword evidence="3" id="KW-0328">Glycosyltransferase</keyword>
<keyword evidence="1 3" id="KW-0808">Transferase</keyword>
<dbReference type="Gene3D" id="3.40.50.2000">
    <property type="entry name" value="Glycogen Phosphorylase B"/>
    <property type="match status" value="2"/>
</dbReference>
<sequence length="339" mass="35705">MTRALWFLVPAAIDDPAQVSGGNVYDQRLREGLARLGWRVRTLPVAGAAEAQAALSAIPPGELVLVDGLVAGWASSEISAVASRMRLVVLAHMVAAAFPDTGPDTARAEREVLAAADLVIATSEWTAGELVRRELVAANAVAVVRPGTSRAADADKPGAPRTDAELLCVGVIAPHKGHDVLMSALRRLPRHDWRCTLAGSTTAVPEFAERIAQSAARFDGRIRMPGVLAPPELDRAYRRAGVLVAPSLVESFGMAIADARRRGMPVIASDAGGIRESAAGGGVVLVPPRDPEALAHALWRWLSVPADRVRLQSAAASARNAVPDWSDTVARVDRILGAL</sequence>
<dbReference type="EC" id="2.4.-.-" evidence="3"/>
<reference evidence="4" key="1">
    <citation type="journal article" date="2019" name="Int. J. Syst. Evol. Microbiol.">
        <title>The Global Catalogue of Microorganisms (GCM) 10K type strain sequencing project: providing services to taxonomists for standard genome sequencing and annotation.</title>
        <authorList>
            <consortium name="The Broad Institute Genomics Platform"/>
            <consortium name="The Broad Institute Genome Sequencing Center for Infectious Disease"/>
            <person name="Wu L."/>
            <person name="Ma J."/>
        </authorList>
    </citation>
    <scope>NUCLEOTIDE SEQUENCE [LARGE SCALE GENOMIC DNA]</scope>
    <source>
        <strain evidence="4">CGMCC 1.10363</strain>
    </source>
</reference>
<dbReference type="Pfam" id="PF00534">
    <property type="entry name" value="Glycos_transf_1"/>
    <property type="match status" value="1"/>
</dbReference>
<dbReference type="SUPFAM" id="SSF53756">
    <property type="entry name" value="UDP-Glycosyltransferase/glycogen phosphorylase"/>
    <property type="match status" value="1"/>
</dbReference>
<dbReference type="PANTHER" id="PTHR46401:SF2">
    <property type="entry name" value="GLYCOSYLTRANSFERASE WBBK-RELATED"/>
    <property type="match status" value="1"/>
</dbReference>
<evidence type="ECO:0000313" key="3">
    <source>
        <dbReference type="EMBL" id="MFC4244341.1"/>
    </source>
</evidence>
<dbReference type="PANTHER" id="PTHR46401">
    <property type="entry name" value="GLYCOSYLTRANSFERASE WBBK-RELATED"/>
    <property type="match status" value="1"/>
</dbReference>
<dbReference type="CDD" id="cd03801">
    <property type="entry name" value="GT4_PimA-like"/>
    <property type="match status" value="1"/>
</dbReference>
<dbReference type="GO" id="GO:0016757">
    <property type="term" value="F:glycosyltransferase activity"/>
    <property type="evidence" value="ECO:0007669"/>
    <property type="project" value="UniProtKB-KW"/>
</dbReference>